<feature type="compositionally biased region" description="Polar residues" evidence="1">
    <location>
        <begin position="403"/>
        <end position="412"/>
    </location>
</feature>
<sequence length="490" mass="54374">MKTSTGAKKKKGLTDISNASTIFDEARKKRKLVVRPLLDKNFFNGVRSDFASLMEGAPSSGDARCAFLTRLVDGQRGVMDDLTKELNVFERRSFIDATTAEIARVVCVFYLMNFDVPTGHAKNGVTNPKNGCARWLRNGQWTAFAKRGFMSVDDAGAMPTHQRIIDRIPLFVAVTADGPDAELVRVLEAAAPGDAKKNAERLLHRYYVFVMGIFELNASARGAPARIVGVGAASSKLCDRFWSTLSSVDVIGCIMHPDAWFRFPHGTVTAEQLASSRAILERDAHTTLDSVATAVALACGVTLLAGPIVFFQGVFDKVDSAALDLALDARKTRGRAWWDALTPQQQLDRMQGAWDGRDDWWDALSETERRDKVKLMLDGRDDWFNGLSETARQARRDDISSKMIGNTNNTRSTTEHTKGCPNPNCPEQFHTTDAHASRAFQAHFRRESCRPCVAFVRAAIKAGDPHGVLWGWRPGFRSKWPKWISPPKKK</sequence>
<gene>
    <name evidence="2" type="primary">RCC2</name>
    <name evidence="2" type="ORF">SO694_0035504</name>
</gene>
<evidence type="ECO:0000256" key="1">
    <source>
        <dbReference type="SAM" id="MobiDB-lite"/>
    </source>
</evidence>
<organism evidence="2 3">
    <name type="scientific">Aureococcus anophagefferens</name>
    <name type="common">Harmful bloom alga</name>
    <dbReference type="NCBI Taxonomy" id="44056"/>
    <lineage>
        <taxon>Eukaryota</taxon>
        <taxon>Sar</taxon>
        <taxon>Stramenopiles</taxon>
        <taxon>Ochrophyta</taxon>
        <taxon>Pelagophyceae</taxon>
        <taxon>Pelagomonadales</taxon>
        <taxon>Pelagomonadaceae</taxon>
        <taxon>Aureococcus</taxon>
    </lineage>
</organism>
<comment type="caution">
    <text evidence="2">The sequence shown here is derived from an EMBL/GenBank/DDBJ whole genome shotgun (WGS) entry which is preliminary data.</text>
</comment>
<reference evidence="2 3" key="1">
    <citation type="submission" date="2024-03" db="EMBL/GenBank/DDBJ databases">
        <title>Aureococcus anophagefferens CCMP1851 and Kratosvirus quantuckense: Draft genome of a second virus-susceptible host strain in the model system.</title>
        <authorList>
            <person name="Chase E."/>
            <person name="Truchon A.R."/>
            <person name="Schepens W."/>
            <person name="Wilhelm S.W."/>
        </authorList>
    </citation>
    <scope>NUCLEOTIDE SEQUENCE [LARGE SCALE GENOMIC DNA]</scope>
    <source>
        <strain evidence="2 3">CCMP1851</strain>
    </source>
</reference>
<name>A0ABR1FFQ0_AURAN</name>
<proteinExistence type="predicted"/>
<protein>
    <submittedName>
        <fullName evidence="2">Regulator of chromosome condensation</fullName>
    </submittedName>
</protein>
<evidence type="ECO:0000313" key="3">
    <source>
        <dbReference type="Proteomes" id="UP001363151"/>
    </source>
</evidence>
<dbReference type="EMBL" id="JBBJCI010000458">
    <property type="protein sequence ID" value="KAK7230151.1"/>
    <property type="molecule type" value="Genomic_DNA"/>
</dbReference>
<evidence type="ECO:0000313" key="2">
    <source>
        <dbReference type="EMBL" id="KAK7230151.1"/>
    </source>
</evidence>
<accession>A0ABR1FFQ0</accession>
<dbReference type="Proteomes" id="UP001363151">
    <property type="component" value="Unassembled WGS sequence"/>
</dbReference>
<keyword evidence="3" id="KW-1185">Reference proteome</keyword>
<feature type="region of interest" description="Disordered" evidence="1">
    <location>
        <begin position="402"/>
        <end position="421"/>
    </location>
</feature>